<keyword evidence="1" id="KW-0812">Transmembrane</keyword>
<dbReference type="AlphaFoldDB" id="A0A0D7X1C2"/>
<keyword evidence="1" id="KW-1133">Transmembrane helix</keyword>
<protein>
    <submittedName>
        <fullName evidence="2">Uncharacterized protein</fullName>
    </submittedName>
</protein>
<keyword evidence="1" id="KW-0472">Membrane</keyword>
<accession>A0A0D7X1C2</accession>
<dbReference type="RefSeq" id="WP_044647926.1">
    <property type="nucleotide sequence ID" value="NZ_JTHP01000049.1"/>
</dbReference>
<evidence type="ECO:0000313" key="3">
    <source>
        <dbReference type="Proteomes" id="UP000032534"/>
    </source>
</evidence>
<keyword evidence="3" id="KW-1185">Reference proteome</keyword>
<evidence type="ECO:0000256" key="1">
    <source>
        <dbReference type="SAM" id="Phobius"/>
    </source>
</evidence>
<feature type="transmembrane region" description="Helical" evidence="1">
    <location>
        <begin position="9"/>
        <end position="33"/>
    </location>
</feature>
<proteinExistence type="predicted"/>
<dbReference type="PATRIC" id="fig|159743.3.peg.4629"/>
<feature type="transmembrane region" description="Helical" evidence="1">
    <location>
        <begin position="45"/>
        <end position="68"/>
    </location>
</feature>
<reference evidence="2 3" key="1">
    <citation type="submission" date="2014-11" db="EMBL/GenBank/DDBJ databases">
        <title>Draft Genome Sequences of Paenibacillus polymyxa NRRL B-30509 and Paenibacillus terrae NRRL B-30644, Strains from a Poultry Environment that Produce Tridecaptin A and Paenicidins.</title>
        <authorList>
            <person name="van Belkum M.J."/>
            <person name="Lohans C.T."/>
            <person name="Vederas J.C."/>
        </authorList>
    </citation>
    <scope>NUCLEOTIDE SEQUENCE [LARGE SCALE GENOMIC DNA]</scope>
    <source>
        <strain evidence="2 3">NRRL B-30644</strain>
    </source>
</reference>
<sequence length="131" mass="15762">MHFRRPSKYWFWSLILLESIFLMLTIFQLSLLISTNHPTLTVKTYFLLGFGLLLINTYLFIGYCYLAWATPYKNSLLDVSHKNPQVLIYKFDRYFIIDKVLQQEGLDYKPYKRLSQKDLREVNLLIEKRGR</sequence>
<comment type="caution">
    <text evidence="2">The sequence shown here is derived from an EMBL/GenBank/DDBJ whole genome shotgun (WGS) entry which is preliminary data.</text>
</comment>
<dbReference type="EMBL" id="JTHP01000049">
    <property type="protein sequence ID" value="KJD43787.1"/>
    <property type="molecule type" value="Genomic_DNA"/>
</dbReference>
<dbReference type="Proteomes" id="UP000032534">
    <property type="component" value="Unassembled WGS sequence"/>
</dbReference>
<name>A0A0D7X1C2_9BACL</name>
<evidence type="ECO:0000313" key="2">
    <source>
        <dbReference type="EMBL" id="KJD43787.1"/>
    </source>
</evidence>
<organism evidence="2 3">
    <name type="scientific">Paenibacillus terrae</name>
    <dbReference type="NCBI Taxonomy" id="159743"/>
    <lineage>
        <taxon>Bacteria</taxon>
        <taxon>Bacillati</taxon>
        <taxon>Bacillota</taxon>
        <taxon>Bacilli</taxon>
        <taxon>Bacillales</taxon>
        <taxon>Paenibacillaceae</taxon>
        <taxon>Paenibacillus</taxon>
    </lineage>
</organism>
<gene>
    <name evidence="2" type="ORF">QD47_20830</name>
</gene>